<name>A0ABD6C2P4_9EURY</name>
<dbReference type="Proteomes" id="UP001597185">
    <property type="component" value="Unassembled WGS sequence"/>
</dbReference>
<sequence length="190" mass="19116">MELSRRGVLGGVGSAFAIGAIGFAGAATVTDDGNGATDGGSGPDLGPGSDGVETGGTDRNDEAGSVPADASAPFEAALLADGDEAGTLFDAADLARVQGVISEEREHLVYVALSDAGIGSVQERLADAGATDDPNRFVVSMTLDGAEVRRVELDEARVAALTDDEWGGILTLPFGQESVATEVYESLAGE</sequence>
<evidence type="ECO:0000313" key="2">
    <source>
        <dbReference type="EMBL" id="MFD1571174.1"/>
    </source>
</evidence>
<dbReference type="RefSeq" id="WP_256419074.1">
    <property type="nucleotide sequence ID" value="NZ_JANHDL010000012.1"/>
</dbReference>
<keyword evidence="3" id="KW-1185">Reference proteome</keyword>
<feature type="region of interest" description="Disordered" evidence="1">
    <location>
        <begin position="34"/>
        <end position="67"/>
    </location>
</feature>
<feature type="compositionally biased region" description="Gly residues" evidence="1">
    <location>
        <begin position="36"/>
        <end position="49"/>
    </location>
</feature>
<proteinExistence type="predicted"/>
<evidence type="ECO:0000313" key="3">
    <source>
        <dbReference type="Proteomes" id="UP001597185"/>
    </source>
</evidence>
<reference evidence="2 3" key="1">
    <citation type="journal article" date="2019" name="Int. J. Syst. Evol. Microbiol.">
        <title>The Global Catalogue of Microorganisms (GCM) 10K type strain sequencing project: providing services to taxonomists for standard genome sequencing and annotation.</title>
        <authorList>
            <consortium name="The Broad Institute Genomics Platform"/>
            <consortium name="The Broad Institute Genome Sequencing Center for Infectious Disease"/>
            <person name="Wu L."/>
            <person name="Ma J."/>
        </authorList>
    </citation>
    <scope>NUCLEOTIDE SEQUENCE [LARGE SCALE GENOMIC DNA]</scope>
    <source>
        <strain evidence="2 3">CGMCC 1.12689</strain>
    </source>
</reference>
<dbReference type="EMBL" id="JBHUDB010000008">
    <property type="protein sequence ID" value="MFD1571174.1"/>
    <property type="molecule type" value="Genomic_DNA"/>
</dbReference>
<protein>
    <submittedName>
        <fullName evidence="2">Uncharacterized protein</fullName>
    </submittedName>
</protein>
<organism evidence="2 3">
    <name type="scientific">Halorubrum laminariae</name>
    <dbReference type="NCBI Taxonomy" id="1433523"/>
    <lineage>
        <taxon>Archaea</taxon>
        <taxon>Methanobacteriati</taxon>
        <taxon>Methanobacteriota</taxon>
        <taxon>Stenosarchaea group</taxon>
        <taxon>Halobacteria</taxon>
        <taxon>Halobacteriales</taxon>
        <taxon>Haloferacaceae</taxon>
        <taxon>Halorubrum</taxon>
    </lineage>
</organism>
<dbReference type="AlphaFoldDB" id="A0ABD6C2P4"/>
<comment type="caution">
    <text evidence="2">The sequence shown here is derived from an EMBL/GenBank/DDBJ whole genome shotgun (WGS) entry which is preliminary data.</text>
</comment>
<gene>
    <name evidence="2" type="ORF">ACFR9T_11330</name>
</gene>
<accession>A0ABD6C2P4</accession>
<evidence type="ECO:0000256" key="1">
    <source>
        <dbReference type="SAM" id="MobiDB-lite"/>
    </source>
</evidence>